<accession>A0AA45WV97</accession>
<dbReference type="InterPro" id="IPR055902">
    <property type="entry name" value="DUF7479"/>
</dbReference>
<dbReference type="Pfam" id="PF24292">
    <property type="entry name" value="DUF7479"/>
    <property type="match status" value="1"/>
</dbReference>
<dbReference type="AlphaFoldDB" id="A0AA45WV97"/>
<evidence type="ECO:0000313" key="3">
    <source>
        <dbReference type="Proteomes" id="UP001158066"/>
    </source>
</evidence>
<dbReference type="EMBL" id="FXUF01000004">
    <property type="protein sequence ID" value="SMP51876.1"/>
    <property type="molecule type" value="Genomic_DNA"/>
</dbReference>
<evidence type="ECO:0000259" key="1">
    <source>
        <dbReference type="Pfam" id="PF24292"/>
    </source>
</evidence>
<comment type="caution">
    <text evidence="2">The sequence shown here is derived from an EMBL/GenBank/DDBJ whole genome shotgun (WGS) entry which is preliminary data.</text>
</comment>
<feature type="domain" description="DUF7479" evidence="1">
    <location>
        <begin position="19"/>
        <end position="77"/>
    </location>
</feature>
<dbReference type="Proteomes" id="UP001158066">
    <property type="component" value="Unassembled WGS sequence"/>
</dbReference>
<dbReference type="NCBIfam" id="NF045645">
    <property type="entry name" value="DVU_1557_fam"/>
    <property type="match status" value="1"/>
</dbReference>
<dbReference type="InterPro" id="IPR054656">
    <property type="entry name" value="DVU_1557-like"/>
</dbReference>
<organism evidence="2 3">
    <name type="scientific">Anoxynatronum buryatiense</name>
    <dbReference type="NCBI Taxonomy" id="489973"/>
    <lineage>
        <taxon>Bacteria</taxon>
        <taxon>Bacillati</taxon>
        <taxon>Bacillota</taxon>
        <taxon>Clostridia</taxon>
        <taxon>Eubacteriales</taxon>
        <taxon>Clostridiaceae</taxon>
        <taxon>Anoxynatronum</taxon>
    </lineage>
</organism>
<proteinExistence type="predicted"/>
<sequence>MNEQNNQKEDGEQKEHDHQWMCDKCHEKLEMSKVRVRYLDGNFEVDLLRCPTCRMVFIGEELALGKMLEIEKGLEDK</sequence>
<protein>
    <recommendedName>
        <fullName evidence="1">DUF7479 domain-containing protein</fullName>
    </recommendedName>
</protein>
<evidence type="ECO:0000313" key="2">
    <source>
        <dbReference type="EMBL" id="SMP51876.1"/>
    </source>
</evidence>
<gene>
    <name evidence="2" type="ORF">SAMN06296020_104142</name>
</gene>
<dbReference type="RefSeq" id="WP_283408815.1">
    <property type="nucleotide sequence ID" value="NZ_FXUF01000004.1"/>
</dbReference>
<keyword evidence="3" id="KW-1185">Reference proteome</keyword>
<name>A0AA45WV97_9CLOT</name>
<reference evidence="2" key="1">
    <citation type="submission" date="2017-05" db="EMBL/GenBank/DDBJ databases">
        <authorList>
            <person name="Varghese N."/>
            <person name="Submissions S."/>
        </authorList>
    </citation>
    <scope>NUCLEOTIDE SEQUENCE</scope>
    <source>
        <strain evidence="2">Su22</strain>
    </source>
</reference>